<dbReference type="InterPro" id="IPR052553">
    <property type="entry name" value="CbiG_hydrolase"/>
</dbReference>
<dbReference type="InterPro" id="IPR002750">
    <property type="entry name" value="CobE/GbiG_C"/>
</dbReference>
<evidence type="ECO:0000313" key="6">
    <source>
        <dbReference type="Proteomes" id="UP000559117"/>
    </source>
</evidence>
<keyword evidence="1" id="KW-1133">Transmembrane helix</keyword>
<dbReference type="InterPro" id="IPR021745">
    <property type="entry name" value="CbiG_mid"/>
</dbReference>
<proteinExistence type="predicted"/>
<reference evidence="5 6" key="1">
    <citation type="submission" date="2020-08" db="EMBL/GenBank/DDBJ databases">
        <title>Genomic Encyclopedia of Type Strains, Phase IV (KMG-IV): sequencing the most valuable type-strain genomes for metagenomic binning, comparative biology and taxonomic classification.</title>
        <authorList>
            <person name="Goeker M."/>
        </authorList>
    </citation>
    <scope>NUCLEOTIDE SEQUENCE [LARGE SCALE GENOMIC DNA]</scope>
    <source>
        <strain evidence="5 6">DSM 24661</strain>
    </source>
</reference>
<gene>
    <name evidence="5" type="ORF">HNR32_001751</name>
</gene>
<dbReference type="InterPro" id="IPR036518">
    <property type="entry name" value="CobE/GbiG_C_sf"/>
</dbReference>
<evidence type="ECO:0000259" key="4">
    <source>
        <dbReference type="Pfam" id="PF11761"/>
    </source>
</evidence>
<dbReference type="GO" id="GO:0009236">
    <property type="term" value="P:cobalamin biosynthetic process"/>
    <property type="evidence" value="ECO:0007669"/>
    <property type="project" value="InterPro"/>
</dbReference>
<dbReference type="Proteomes" id="UP000559117">
    <property type="component" value="Unassembled WGS sequence"/>
</dbReference>
<dbReference type="SUPFAM" id="SSF159664">
    <property type="entry name" value="CobE/GbiG C-terminal domain-like"/>
    <property type="match status" value="1"/>
</dbReference>
<dbReference type="Gene3D" id="3.40.50.11220">
    <property type="match status" value="1"/>
</dbReference>
<organism evidence="5 6">
    <name type="scientific">Pectinatus brassicae</name>
    <dbReference type="NCBI Taxonomy" id="862415"/>
    <lineage>
        <taxon>Bacteria</taxon>
        <taxon>Bacillati</taxon>
        <taxon>Bacillota</taxon>
        <taxon>Negativicutes</taxon>
        <taxon>Selenomonadales</taxon>
        <taxon>Selenomonadaceae</taxon>
        <taxon>Pectinatus</taxon>
    </lineage>
</organism>
<evidence type="ECO:0000259" key="2">
    <source>
        <dbReference type="Pfam" id="PF01890"/>
    </source>
</evidence>
<dbReference type="AlphaFoldDB" id="A0A840UFS9"/>
<evidence type="ECO:0000313" key="5">
    <source>
        <dbReference type="EMBL" id="MBB5336601.1"/>
    </source>
</evidence>
<dbReference type="EC" id="3.7.1.12" evidence="5"/>
<dbReference type="Gene3D" id="3.30.420.180">
    <property type="entry name" value="CobE/GbiG C-terminal domain"/>
    <property type="match status" value="1"/>
</dbReference>
<keyword evidence="1" id="KW-0812">Transmembrane</keyword>
<feature type="domain" description="Cobalamin biosynthesis central region" evidence="4">
    <location>
        <begin position="135"/>
        <end position="218"/>
    </location>
</feature>
<dbReference type="SUPFAM" id="SSF159672">
    <property type="entry name" value="CbiG N-terminal domain-like"/>
    <property type="match status" value="1"/>
</dbReference>
<feature type="transmembrane region" description="Helical" evidence="1">
    <location>
        <begin position="55"/>
        <end position="75"/>
    </location>
</feature>
<dbReference type="Pfam" id="PF11761">
    <property type="entry name" value="CbiG_mid"/>
    <property type="match status" value="1"/>
</dbReference>
<dbReference type="RefSeq" id="WP_183861685.1">
    <property type="nucleotide sequence ID" value="NZ_JACHFH010000020.1"/>
</dbReference>
<dbReference type="Pfam" id="PF11760">
    <property type="entry name" value="CbiG_N"/>
    <property type="match status" value="1"/>
</dbReference>
<sequence>MKYAVIAVTVNGVKIAQQLKNAAIGEITVFAKASLSSDENIRTFTKMRELMKEIFFAYDALVFCCATGIAVRMVAPYINSKDKDPAVVVVDEQANFAISLLSGHLGGANEFTGRIAGILQAVPVITTATDVNGLIAPDIIARKLNLRVEPLAAIKLVNSKLLEKGKIPYYIDEKWPRKDFYREYLQQYGIKAQFVDVGEAEAVEKPCVFITQQDINSEDVLLLKKNKLIAGVGCRRGVAAQQIEKCLQQACKQINYEIEDIKLIASAYLKADEQGILQTAQKYNIQLQFYEADILKKAVLDYGLSESVFVKKQIGVGNVCEAAALANGHSKLILNKTKFEKVTVALAWEK</sequence>
<accession>A0A840UFS9</accession>
<dbReference type="PANTHER" id="PTHR37477">
    <property type="entry name" value="COBALT-PRECORRIN-5A HYDROLASE"/>
    <property type="match status" value="1"/>
</dbReference>
<dbReference type="PANTHER" id="PTHR37477:SF1">
    <property type="entry name" value="COBALT-PRECORRIN-5A HYDROLASE"/>
    <property type="match status" value="1"/>
</dbReference>
<name>A0A840UFS9_9FIRM</name>
<dbReference type="GO" id="GO:0043779">
    <property type="term" value="F:cobalt-precorrin-5A acetaldehyde-lyase activity"/>
    <property type="evidence" value="ECO:0007669"/>
    <property type="project" value="UniProtKB-EC"/>
</dbReference>
<feature type="domain" description="CobE/GbiG C-terminal" evidence="2">
    <location>
        <begin position="228"/>
        <end position="347"/>
    </location>
</feature>
<feature type="domain" description="Cobalamin synthesis G N-terminal" evidence="3">
    <location>
        <begin position="50"/>
        <end position="130"/>
    </location>
</feature>
<comment type="caution">
    <text evidence="5">The sequence shown here is derived from an EMBL/GenBank/DDBJ whole genome shotgun (WGS) entry which is preliminary data.</text>
</comment>
<keyword evidence="6" id="KW-1185">Reference proteome</keyword>
<keyword evidence="5" id="KW-0378">Hydrolase</keyword>
<dbReference type="Pfam" id="PF01890">
    <property type="entry name" value="CbiG_C"/>
    <property type="match status" value="1"/>
</dbReference>
<keyword evidence="1" id="KW-0472">Membrane</keyword>
<evidence type="ECO:0000256" key="1">
    <source>
        <dbReference type="SAM" id="Phobius"/>
    </source>
</evidence>
<protein>
    <submittedName>
        <fullName evidence="5">Cobalt-precorrin 5A hydrolase</fullName>
        <ecNumber evidence="5">3.7.1.12</ecNumber>
    </submittedName>
</protein>
<evidence type="ECO:0000259" key="3">
    <source>
        <dbReference type="Pfam" id="PF11760"/>
    </source>
</evidence>
<dbReference type="EMBL" id="JACHFH010000020">
    <property type="protein sequence ID" value="MBB5336601.1"/>
    <property type="molecule type" value="Genomic_DNA"/>
</dbReference>
<dbReference type="InterPro" id="IPR038029">
    <property type="entry name" value="GbiG_N_sf"/>
</dbReference>
<dbReference type="InterPro" id="IPR021744">
    <property type="entry name" value="CbiG_N"/>
</dbReference>